<accession>A0A6A5KPS4</accession>
<evidence type="ECO:0000256" key="1">
    <source>
        <dbReference type="SAM" id="MobiDB-lite"/>
    </source>
</evidence>
<dbReference type="OrthoDB" id="9984533at2759"/>
<evidence type="ECO:0000313" key="3">
    <source>
        <dbReference type="EMBL" id="KAF1837106.1"/>
    </source>
</evidence>
<evidence type="ECO:0000259" key="2">
    <source>
        <dbReference type="PROSITE" id="PS50181"/>
    </source>
</evidence>
<dbReference type="PROSITE" id="PS50181">
    <property type="entry name" value="FBOX"/>
    <property type="match status" value="1"/>
</dbReference>
<dbReference type="InterPro" id="IPR036047">
    <property type="entry name" value="F-box-like_dom_sf"/>
</dbReference>
<feature type="region of interest" description="Disordered" evidence="1">
    <location>
        <begin position="745"/>
        <end position="771"/>
    </location>
</feature>
<organism evidence="3 4">
    <name type="scientific">Decorospora gaudefroyi</name>
    <dbReference type="NCBI Taxonomy" id="184978"/>
    <lineage>
        <taxon>Eukaryota</taxon>
        <taxon>Fungi</taxon>
        <taxon>Dikarya</taxon>
        <taxon>Ascomycota</taxon>
        <taxon>Pezizomycotina</taxon>
        <taxon>Dothideomycetes</taxon>
        <taxon>Pleosporomycetidae</taxon>
        <taxon>Pleosporales</taxon>
        <taxon>Pleosporineae</taxon>
        <taxon>Pleosporaceae</taxon>
        <taxon>Decorospora</taxon>
    </lineage>
</organism>
<feature type="domain" description="F-box" evidence="2">
    <location>
        <begin position="349"/>
        <end position="395"/>
    </location>
</feature>
<keyword evidence="4" id="KW-1185">Reference proteome</keyword>
<feature type="compositionally biased region" description="Acidic residues" evidence="1">
    <location>
        <begin position="55"/>
        <end position="72"/>
    </location>
</feature>
<name>A0A6A5KPS4_9PLEO</name>
<proteinExistence type="predicted"/>
<protein>
    <recommendedName>
        <fullName evidence="2">F-box domain-containing protein</fullName>
    </recommendedName>
</protein>
<dbReference type="InterPro" id="IPR001810">
    <property type="entry name" value="F-box_dom"/>
</dbReference>
<reference evidence="3" key="1">
    <citation type="submission" date="2020-01" db="EMBL/GenBank/DDBJ databases">
        <authorList>
            <consortium name="DOE Joint Genome Institute"/>
            <person name="Haridas S."/>
            <person name="Albert R."/>
            <person name="Binder M."/>
            <person name="Bloem J."/>
            <person name="Labutti K."/>
            <person name="Salamov A."/>
            <person name="Andreopoulos B."/>
            <person name="Baker S.E."/>
            <person name="Barry K."/>
            <person name="Bills G."/>
            <person name="Bluhm B.H."/>
            <person name="Cannon C."/>
            <person name="Castanera R."/>
            <person name="Culley D.E."/>
            <person name="Daum C."/>
            <person name="Ezra D."/>
            <person name="Gonzalez J.B."/>
            <person name="Henrissat B."/>
            <person name="Kuo A."/>
            <person name="Liang C."/>
            <person name="Lipzen A."/>
            <person name="Lutzoni F."/>
            <person name="Magnuson J."/>
            <person name="Mondo S."/>
            <person name="Nolan M."/>
            <person name="Ohm R."/>
            <person name="Pangilinan J."/>
            <person name="Park H.-J."/>
            <person name="Ramirez L."/>
            <person name="Alfaro M."/>
            <person name="Sun H."/>
            <person name="Tritt A."/>
            <person name="Yoshinaga Y."/>
            <person name="Zwiers L.-H."/>
            <person name="Turgeon B.G."/>
            <person name="Goodwin S.B."/>
            <person name="Spatafora J.W."/>
            <person name="Crous P.W."/>
            <person name="Grigoriev I.V."/>
        </authorList>
    </citation>
    <scope>NUCLEOTIDE SEQUENCE</scope>
    <source>
        <strain evidence="3">P77</strain>
    </source>
</reference>
<evidence type="ECO:0000313" key="4">
    <source>
        <dbReference type="Proteomes" id="UP000800040"/>
    </source>
</evidence>
<sequence length="1009" mass="112917">MGAFDCYCVLCSGPLHIGVVEFGSRKGKSMRRRRQLVKEEKRKIARGCTRKSDVDDGDGDTSDDDEEMEDVPDFVALEQQRIEQQEQDEDDADSDYEYSSATSSEDTESVNSRDSDLHTEWIPDVNIRPRSPEPEPEPEVFSDNWSQASELPMTQRWGNKSDEDDSDVHDYDPGLFREMDTKWITRCRALGLNSDAPGGPKAFISGRGYYDEYGYFEVVKPGRDPNDTGESSLCCTSYDEERNIAYLFHEACFEILAKSLGHANGKDVNKDVMYRVMETYREDDRASLNVNYGLRAECGQFWECLPGEEYSVCDPSHHAGLEEELQGMLPASLFGKTLGSIDLLHKVHNDPFNVLPYDVLLGIFERVDTKGMLSLMKASYHVNNSTREPAFWSHMTRLRIFPWFYELRSFAQTAVLEALDYKGLFLWVDAVTRPEFGNQGPLMGIANRRRIWGISQMLVPLYKEKVGPVPQPEPENSQEAQAILSSAVCLHMPMTMYPQPEEPRTISTQFVRAWNDIGYRSCDLDTYWRKTERSHFPVLVGIAVKFGEQQRLFGSSEGQLSSPMHIEAGEWIKEVVCYVKEVGIFGVGLGHDSGIFCIRVTLTSGRSKRIAINQRDGTAMRPFVVLDGMHLVGLTGQVAPDGVISRLGLLQAARPGFAPSVRPEYTSAHQMLWKNYAASRYQEPIWAHGVYVHDWFPPSAHAPSFNLPADMTPNELFLWAKDAKCLKDVTPIECFQPVGGWSRSLPVRSAKPSQAESPTQGETTTVPILGSFPGLRTDNNEICSQTRSAPSIVGIRPGSHNFMGGRGHTIGSGGPVASQHSDWHLGTKGEGSLMRELRQTRDKDKSGNSQFHPDATKIFNIDAKAGEVITEVHVQREYRALRLVTTFGREGHFGEEKEWGQEEWWCRKAGEGEVFLGISAGFGEMAGWSESRNTWSHYKLSRVGVVFVRVGEEGKVVKVSAPKIKTPQTAACTPVATFHSMKPGVAGDYGMTAAFLRTNGARKHVGKRV</sequence>
<feature type="compositionally biased region" description="Basic and acidic residues" evidence="1">
    <location>
        <begin position="111"/>
        <end position="121"/>
    </location>
</feature>
<gene>
    <name evidence="3" type="ORF">BDW02DRAFT_577371</name>
</gene>
<feature type="region of interest" description="Disordered" evidence="1">
    <location>
        <begin position="30"/>
        <end position="146"/>
    </location>
</feature>
<dbReference type="EMBL" id="ML975265">
    <property type="protein sequence ID" value="KAF1837106.1"/>
    <property type="molecule type" value="Genomic_DNA"/>
</dbReference>
<dbReference type="AlphaFoldDB" id="A0A6A5KPS4"/>
<feature type="compositionally biased region" description="Polar residues" evidence="1">
    <location>
        <begin position="751"/>
        <end position="766"/>
    </location>
</feature>
<dbReference type="Proteomes" id="UP000800040">
    <property type="component" value="Unassembled WGS sequence"/>
</dbReference>
<dbReference type="SUPFAM" id="SSF81383">
    <property type="entry name" value="F-box domain"/>
    <property type="match status" value="1"/>
</dbReference>
<feature type="compositionally biased region" description="Acidic residues" evidence="1">
    <location>
        <begin position="85"/>
        <end position="96"/>
    </location>
</feature>